<dbReference type="EMBL" id="CAJGYO010000018">
    <property type="protein sequence ID" value="CAD6335717.1"/>
    <property type="molecule type" value="Genomic_DNA"/>
</dbReference>
<sequence length="321" mass="35992">MATPASLSPGPDPGRRAPPQHRCASALAAAARPGGGSSSWAPARERPRSCTSSRRSRLRRSWRPRSRETWLGIGRRYLRNIARRLRAKHRSVGKGLLTSSMAAVDDDTARERAEAVARAISYCKDTLRRSSMPPPPSPSPSLDDWLLDDRDRQEVKIIASAAEQHCDDCRTRDSRPSPTRSRRDQDAGWPIRVQTMVKRFKESPCSSSSSRYRNGSLAATAAVAHGEESPHHGHGCRGEPMSSLDDELEFLKTFDGDEEMINRHFITVEIPRSGSRAFRKQSPLDMKRKRLDMKRKNRVSVVEPTLNGWRYAKLSFNIAAI</sequence>
<evidence type="ECO:0000256" key="1">
    <source>
        <dbReference type="SAM" id="MobiDB-lite"/>
    </source>
</evidence>
<evidence type="ECO:0000313" key="3">
    <source>
        <dbReference type="Proteomes" id="UP000604825"/>
    </source>
</evidence>
<name>A0A811S085_9POAL</name>
<dbReference type="AlphaFoldDB" id="A0A811S085"/>
<feature type="compositionally biased region" description="Basic and acidic residues" evidence="1">
    <location>
        <begin position="166"/>
        <end position="186"/>
    </location>
</feature>
<evidence type="ECO:0000313" key="2">
    <source>
        <dbReference type="EMBL" id="CAD6335717.1"/>
    </source>
</evidence>
<feature type="region of interest" description="Disordered" evidence="1">
    <location>
        <begin position="1"/>
        <end position="61"/>
    </location>
</feature>
<proteinExistence type="predicted"/>
<keyword evidence="3" id="KW-1185">Reference proteome</keyword>
<protein>
    <submittedName>
        <fullName evidence="2">Uncharacterized protein</fullName>
    </submittedName>
</protein>
<reference evidence="2" key="1">
    <citation type="submission" date="2020-10" db="EMBL/GenBank/DDBJ databases">
        <authorList>
            <person name="Han B."/>
            <person name="Lu T."/>
            <person name="Zhao Q."/>
            <person name="Huang X."/>
            <person name="Zhao Y."/>
        </authorList>
    </citation>
    <scope>NUCLEOTIDE SEQUENCE</scope>
</reference>
<dbReference type="OrthoDB" id="695139at2759"/>
<organism evidence="2 3">
    <name type="scientific">Miscanthus lutarioriparius</name>
    <dbReference type="NCBI Taxonomy" id="422564"/>
    <lineage>
        <taxon>Eukaryota</taxon>
        <taxon>Viridiplantae</taxon>
        <taxon>Streptophyta</taxon>
        <taxon>Embryophyta</taxon>
        <taxon>Tracheophyta</taxon>
        <taxon>Spermatophyta</taxon>
        <taxon>Magnoliopsida</taxon>
        <taxon>Liliopsida</taxon>
        <taxon>Poales</taxon>
        <taxon>Poaceae</taxon>
        <taxon>PACMAD clade</taxon>
        <taxon>Panicoideae</taxon>
        <taxon>Andropogonodae</taxon>
        <taxon>Andropogoneae</taxon>
        <taxon>Saccharinae</taxon>
        <taxon>Miscanthus</taxon>
    </lineage>
</organism>
<gene>
    <name evidence="2" type="ORF">NCGR_LOCUS59815</name>
</gene>
<feature type="region of interest" description="Disordered" evidence="1">
    <location>
        <begin position="166"/>
        <end position="190"/>
    </location>
</feature>
<comment type="caution">
    <text evidence="2">The sequence shown here is derived from an EMBL/GenBank/DDBJ whole genome shotgun (WGS) entry which is preliminary data.</text>
</comment>
<accession>A0A811S085</accession>
<dbReference type="Proteomes" id="UP000604825">
    <property type="component" value="Unassembled WGS sequence"/>
</dbReference>
<feature type="compositionally biased region" description="Low complexity" evidence="1">
    <location>
        <begin position="24"/>
        <end position="42"/>
    </location>
</feature>